<evidence type="ECO:0000313" key="3">
    <source>
        <dbReference type="Proteomes" id="UP000067243"/>
    </source>
</evidence>
<evidence type="ECO:0000259" key="1">
    <source>
        <dbReference type="PROSITE" id="PS50994"/>
    </source>
</evidence>
<name>A0A0K1P7F9_9MOLU</name>
<proteinExistence type="predicted"/>
<dbReference type="GO" id="GO:0015074">
    <property type="term" value="P:DNA integration"/>
    <property type="evidence" value="ECO:0007669"/>
    <property type="project" value="InterPro"/>
</dbReference>
<dbReference type="EMBL" id="CP012328">
    <property type="protein sequence ID" value="AKU79842.1"/>
    <property type="molecule type" value="Genomic_DNA"/>
</dbReference>
<dbReference type="InterPro" id="IPR001584">
    <property type="entry name" value="Integrase_cat-core"/>
</dbReference>
<dbReference type="PANTHER" id="PTHR46889">
    <property type="entry name" value="TRANSPOSASE INSF FOR INSERTION SEQUENCE IS3B-RELATED"/>
    <property type="match status" value="1"/>
</dbReference>
<dbReference type="SUPFAM" id="SSF53098">
    <property type="entry name" value="Ribonuclease H-like"/>
    <property type="match status" value="1"/>
</dbReference>
<dbReference type="PANTHER" id="PTHR46889:SF4">
    <property type="entry name" value="TRANSPOSASE INSO FOR INSERTION SEQUENCE ELEMENT IS911B-RELATED"/>
    <property type="match status" value="1"/>
</dbReference>
<dbReference type="PROSITE" id="PS50994">
    <property type="entry name" value="INTEGRASE"/>
    <property type="match status" value="1"/>
</dbReference>
<sequence length="146" mass="17164">MKRWGFIIKTRVKKRKQELKNTKVKFLDLVKRNYNPEKDNIIATDVSYIPGLVEGNNYYLFAAISHKTKKIESWCLSKRNNTQLVVDTLKKFNKTKFILHSDHGTQYSSYEVRGLVKKMDCKISMSRIGNSLDNREIEYFFSCLKG</sequence>
<dbReference type="RefSeq" id="WP_082236181.1">
    <property type="nucleotide sequence ID" value="NZ_CP012328.1"/>
</dbReference>
<dbReference type="KEGG" id="stur:STURON_00596"/>
<feature type="domain" description="Integrase catalytic" evidence="1">
    <location>
        <begin position="32"/>
        <end position="146"/>
    </location>
</feature>
<dbReference type="STRING" id="216946.STURO_v1c05920"/>
<dbReference type="Proteomes" id="UP000067243">
    <property type="component" value="Chromosome"/>
</dbReference>
<gene>
    <name evidence="2" type="ORF">STURON_00596</name>
</gene>
<dbReference type="OrthoDB" id="388865at2"/>
<dbReference type="PATRIC" id="fig|216946.3.peg.601"/>
<dbReference type="InterPro" id="IPR012337">
    <property type="entry name" value="RNaseH-like_sf"/>
</dbReference>
<reference evidence="2 3" key="1">
    <citation type="journal article" date="2015" name="Genome Announc.">
        <title>Complete Genome Sequence of Spiroplasma turonicum Strain Tab4cT, a Parasite of a Horse Fly, Haematopota sp. (Diptera: Tabanidae).</title>
        <authorList>
            <person name="Davis R.E."/>
            <person name="Shao J."/>
            <person name="Zhao Y."/>
            <person name="Gasparich G.E."/>
            <person name="Gaynor B.J."/>
            <person name="Donofrio N."/>
        </authorList>
    </citation>
    <scope>NUCLEOTIDE SEQUENCE [LARGE SCALE GENOMIC DNA]</scope>
    <source>
        <strain evidence="2 3">Tab4c</strain>
    </source>
</reference>
<accession>A0A0K1P7F9</accession>
<dbReference type="GO" id="GO:0003676">
    <property type="term" value="F:nucleic acid binding"/>
    <property type="evidence" value="ECO:0007669"/>
    <property type="project" value="InterPro"/>
</dbReference>
<dbReference type="InterPro" id="IPR036397">
    <property type="entry name" value="RNaseH_sf"/>
</dbReference>
<evidence type="ECO:0000313" key="2">
    <source>
        <dbReference type="EMBL" id="AKU79842.1"/>
    </source>
</evidence>
<dbReference type="Gene3D" id="3.30.420.10">
    <property type="entry name" value="Ribonuclease H-like superfamily/Ribonuclease H"/>
    <property type="match status" value="1"/>
</dbReference>
<organism evidence="2 3">
    <name type="scientific">Spiroplasma turonicum</name>
    <dbReference type="NCBI Taxonomy" id="216946"/>
    <lineage>
        <taxon>Bacteria</taxon>
        <taxon>Bacillati</taxon>
        <taxon>Mycoplasmatota</taxon>
        <taxon>Mollicutes</taxon>
        <taxon>Entomoplasmatales</taxon>
        <taxon>Spiroplasmataceae</taxon>
        <taxon>Spiroplasma</taxon>
    </lineage>
</organism>
<dbReference type="InterPro" id="IPR050900">
    <property type="entry name" value="Transposase_IS3/IS150/IS904"/>
</dbReference>
<keyword evidence="3" id="KW-1185">Reference proteome</keyword>
<dbReference type="Pfam" id="PF00665">
    <property type="entry name" value="rve"/>
    <property type="match status" value="1"/>
</dbReference>
<dbReference type="AlphaFoldDB" id="A0A0K1P7F9"/>
<protein>
    <submittedName>
        <fullName evidence="2">Transposase ISMbov7</fullName>
    </submittedName>
</protein>